<dbReference type="OrthoDB" id="9782160at2"/>
<accession>A0A6N7YKY0</accession>
<keyword evidence="3" id="KW-0274">FAD</keyword>
<gene>
    <name evidence="7" type="ORF">GKO32_00910</name>
</gene>
<dbReference type="InterPro" id="IPR002938">
    <property type="entry name" value="FAD-bd"/>
</dbReference>
<evidence type="ECO:0000259" key="6">
    <source>
        <dbReference type="Pfam" id="PF01494"/>
    </source>
</evidence>
<name>A0A6N7YKY0_9PSEU</name>
<comment type="caution">
    <text evidence="7">The sequence shown here is derived from an EMBL/GenBank/DDBJ whole genome shotgun (WGS) entry which is preliminary data.</text>
</comment>
<keyword evidence="4" id="KW-0560">Oxidoreductase</keyword>
<keyword evidence="8" id="KW-1185">Reference proteome</keyword>
<proteinExistence type="predicted"/>
<evidence type="ECO:0000313" key="8">
    <source>
        <dbReference type="Proteomes" id="UP000440096"/>
    </source>
</evidence>
<dbReference type="RefSeq" id="WP_154754799.1">
    <property type="nucleotide sequence ID" value="NZ_WMBA01000001.1"/>
</dbReference>
<evidence type="ECO:0000256" key="1">
    <source>
        <dbReference type="ARBA" id="ARBA00001974"/>
    </source>
</evidence>
<organism evidence="7 8">
    <name type="scientific">Amycolatopsis pithecellobii</name>
    <dbReference type="NCBI Taxonomy" id="664692"/>
    <lineage>
        <taxon>Bacteria</taxon>
        <taxon>Bacillati</taxon>
        <taxon>Actinomycetota</taxon>
        <taxon>Actinomycetes</taxon>
        <taxon>Pseudonocardiales</taxon>
        <taxon>Pseudonocardiaceae</taxon>
        <taxon>Amycolatopsis</taxon>
    </lineage>
</organism>
<dbReference type="GO" id="GO:0071949">
    <property type="term" value="F:FAD binding"/>
    <property type="evidence" value="ECO:0007669"/>
    <property type="project" value="InterPro"/>
</dbReference>
<dbReference type="Pfam" id="PF01494">
    <property type="entry name" value="FAD_binding_3"/>
    <property type="match status" value="1"/>
</dbReference>
<keyword evidence="2" id="KW-0285">Flavoprotein</keyword>
<protein>
    <submittedName>
        <fullName evidence="7">FAD-dependent oxidoreductase</fullName>
    </submittedName>
</protein>
<dbReference type="PANTHER" id="PTHR13789">
    <property type="entry name" value="MONOOXYGENASE"/>
    <property type="match status" value="1"/>
</dbReference>
<evidence type="ECO:0000313" key="7">
    <source>
        <dbReference type="EMBL" id="MTD52548.1"/>
    </source>
</evidence>
<dbReference type="InterPro" id="IPR050493">
    <property type="entry name" value="FAD-dep_Monooxygenase_BioMet"/>
</dbReference>
<dbReference type="InterPro" id="IPR036188">
    <property type="entry name" value="FAD/NAD-bd_sf"/>
</dbReference>
<dbReference type="GO" id="GO:0004497">
    <property type="term" value="F:monooxygenase activity"/>
    <property type="evidence" value="ECO:0007669"/>
    <property type="project" value="UniProtKB-KW"/>
</dbReference>
<evidence type="ECO:0000256" key="4">
    <source>
        <dbReference type="ARBA" id="ARBA00023002"/>
    </source>
</evidence>
<comment type="cofactor">
    <cofactor evidence="1">
        <name>FAD</name>
        <dbReference type="ChEBI" id="CHEBI:57692"/>
    </cofactor>
</comment>
<dbReference type="AlphaFoldDB" id="A0A6N7YKY0"/>
<evidence type="ECO:0000256" key="5">
    <source>
        <dbReference type="ARBA" id="ARBA00023033"/>
    </source>
</evidence>
<dbReference type="PRINTS" id="PR00420">
    <property type="entry name" value="RNGMNOXGNASE"/>
</dbReference>
<keyword evidence="5" id="KW-0503">Monooxygenase</keyword>
<evidence type="ECO:0000256" key="2">
    <source>
        <dbReference type="ARBA" id="ARBA00022630"/>
    </source>
</evidence>
<dbReference type="SUPFAM" id="SSF51905">
    <property type="entry name" value="FAD/NAD(P)-binding domain"/>
    <property type="match status" value="1"/>
</dbReference>
<feature type="domain" description="FAD-binding" evidence="6">
    <location>
        <begin position="6"/>
        <end position="348"/>
    </location>
</feature>
<dbReference type="Proteomes" id="UP000440096">
    <property type="component" value="Unassembled WGS sequence"/>
</dbReference>
<sequence length="397" mass="43193">MSSIAPTIIVGGGIGGLATALSLASHGRQVHVLERAPEFGELGAGIQLAPNALHVLKALGVLDSILAEAVRPVRAMMMDARTGDLLAEMDFGAHFQETFGAPYIVTHRSDLLNSLVKACRASDLVTLENSRQVIRLEQRGENVLLTCDDGARYSAELVIGADGLRSVCREYVLGDGPPVCSGDVAYRGAIPIARARNVSGEPTIKWWIGPNVHLIQYPVRGGHLFNQVGVFTSDAYRDGVDPGSTDWGTPEELDERFSDLDERVRSSAALLNRDRRWALFDRRPAPTWTKGRVSLIGDAAHPMLQYLAQGGCQALEDAFTLGACFADSSVEVAVALSRYESIRRPRAGLAQTWARRVGDIVHGDGLVAILRDGLLRRLDAKDFRYVDWLYRAGKAPR</sequence>
<dbReference type="Gene3D" id="3.50.50.60">
    <property type="entry name" value="FAD/NAD(P)-binding domain"/>
    <property type="match status" value="1"/>
</dbReference>
<dbReference type="PANTHER" id="PTHR13789:SF318">
    <property type="entry name" value="GERANYLGERANYL DIPHOSPHATE REDUCTASE"/>
    <property type="match status" value="1"/>
</dbReference>
<dbReference type="EMBL" id="WMBA01000001">
    <property type="protein sequence ID" value="MTD52548.1"/>
    <property type="molecule type" value="Genomic_DNA"/>
</dbReference>
<dbReference type="SUPFAM" id="SSF54373">
    <property type="entry name" value="FAD-linked reductases, C-terminal domain"/>
    <property type="match status" value="1"/>
</dbReference>
<reference evidence="7 8" key="1">
    <citation type="submission" date="2019-11" db="EMBL/GenBank/DDBJ databases">
        <title>Draft genome of Amycolatopsis RM579.</title>
        <authorList>
            <person name="Duangmal K."/>
            <person name="Mingma R."/>
        </authorList>
    </citation>
    <scope>NUCLEOTIDE SEQUENCE [LARGE SCALE GENOMIC DNA]</scope>
    <source>
        <strain evidence="7 8">RM579</strain>
    </source>
</reference>
<evidence type="ECO:0000256" key="3">
    <source>
        <dbReference type="ARBA" id="ARBA00022827"/>
    </source>
</evidence>